<organism evidence="2 3">
    <name type="scientific">Thiohalophilus thiocyanatoxydans</name>
    <dbReference type="NCBI Taxonomy" id="381308"/>
    <lineage>
        <taxon>Bacteria</taxon>
        <taxon>Pseudomonadati</taxon>
        <taxon>Pseudomonadota</taxon>
        <taxon>Gammaproteobacteria</taxon>
        <taxon>Thiohalomonadales</taxon>
        <taxon>Thiohalophilaceae</taxon>
        <taxon>Thiohalophilus</taxon>
    </lineage>
</organism>
<gene>
    <name evidence="2" type="ORF">EDC23_2143</name>
</gene>
<dbReference type="Proteomes" id="UP000294914">
    <property type="component" value="Unassembled WGS sequence"/>
</dbReference>
<sequence length="55" mass="6192">MMIQTEADEKARREDPFEERSTKLRGVSSALITRAMHRLDLTCTGSPFVAPGVRE</sequence>
<feature type="region of interest" description="Disordered" evidence="1">
    <location>
        <begin position="1"/>
        <end position="21"/>
    </location>
</feature>
<evidence type="ECO:0000313" key="3">
    <source>
        <dbReference type="Proteomes" id="UP000294914"/>
    </source>
</evidence>
<comment type="caution">
    <text evidence="2">The sequence shown here is derived from an EMBL/GenBank/DDBJ whole genome shotgun (WGS) entry which is preliminary data.</text>
</comment>
<evidence type="ECO:0000256" key="1">
    <source>
        <dbReference type="SAM" id="MobiDB-lite"/>
    </source>
</evidence>
<accession>A0A4R8IS38</accession>
<feature type="compositionally biased region" description="Basic and acidic residues" evidence="1">
    <location>
        <begin position="7"/>
        <end position="21"/>
    </location>
</feature>
<protein>
    <submittedName>
        <fullName evidence="2">Uncharacterized protein</fullName>
    </submittedName>
</protein>
<dbReference type="EMBL" id="SOQX01000006">
    <property type="protein sequence ID" value="TDX99982.1"/>
    <property type="molecule type" value="Genomic_DNA"/>
</dbReference>
<proteinExistence type="predicted"/>
<dbReference type="AlphaFoldDB" id="A0A4R8IS38"/>
<reference evidence="2 3" key="1">
    <citation type="submission" date="2019-03" db="EMBL/GenBank/DDBJ databases">
        <title>Genomic Encyclopedia of Type Strains, Phase IV (KMG-IV): sequencing the most valuable type-strain genomes for metagenomic binning, comparative biology and taxonomic classification.</title>
        <authorList>
            <person name="Goeker M."/>
        </authorList>
    </citation>
    <scope>NUCLEOTIDE SEQUENCE [LARGE SCALE GENOMIC DNA]</scope>
    <source>
        <strain evidence="2 3">DSM 16326</strain>
    </source>
</reference>
<evidence type="ECO:0000313" key="2">
    <source>
        <dbReference type="EMBL" id="TDX99982.1"/>
    </source>
</evidence>
<name>A0A4R8IS38_9GAMM</name>
<keyword evidence="3" id="KW-1185">Reference proteome</keyword>